<keyword evidence="3" id="KW-0456">Lyase</keyword>
<dbReference type="InterPro" id="IPR027521">
    <property type="entry name" value="Usb1"/>
</dbReference>
<keyword evidence="4 5" id="KW-0539">Nucleus</keyword>
<sequence>MSLVAYPDSASDSGGDSPAPKPGLKRKRGEPDAAASNHLPPLPAAFHDLYSTNARVSTSDDPSLHGGRKRAVPHIKGNWPSHVFLEWVPSHAESGQLHSLIDSVRDALNTANKGRPKKLPVPDITPSLLSPLGAPLPLHVSLSRTLQIRTEERGTFLDTLTSRLRTAAVRPFHIQFTSLKWVPNFERNRWFLVLGIEKPAHNELNRLLTACNEAAEQCGHPGLYTGGRGDGPMEANALKSKAKKGKSNSSEEVPRLSSLPVDHTDYFHISIAWNLVEPDPEWVALVQGIPVDKHVKAPGAPFEVVKAKIGNAINNIALRSKHSEAVKGGSILGLG</sequence>
<reference evidence="7 8" key="1">
    <citation type="journal article" date="2018" name="Front. Microbiol.">
        <title>Genome-Wide Analysis of Corynespora cassiicola Leaf Fall Disease Putative Effectors.</title>
        <authorList>
            <person name="Lopez D."/>
            <person name="Ribeiro S."/>
            <person name="Label P."/>
            <person name="Fumanal B."/>
            <person name="Venisse J.S."/>
            <person name="Kohler A."/>
            <person name="de Oliveira R.R."/>
            <person name="Labutti K."/>
            <person name="Lipzen A."/>
            <person name="Lail K."/>
            <person name="Bauer D."/>
            <person name="Ohm R.A."/>
            <person name="Barry K.W."/>
            <person name="Spatafora J."/>
            <person name="Grigoriev I.V."/>
            <person name="Martin F.M."/>
            <person name="Pujade-Renaud V."/>
        </authorList>
    </citation>
    <scope>NUCLEOTIDE SEQUENCE [LARGE SCALE GENOMIC DNA]</scope>
    <source>
        <strain evidence="7 8">Philippines</strain>
    </source>
</reference>
<dbReference type="GO" id="GO:0016829">
    <property type="term" value="F:lyase activity"/>
    <property type="evidence" value="ECO:0007669"/>
    <property type="project" value="UniProtKB-KW"/>
</dbReference>
<accession>A0A2T2NE93</accession>
<dbReference type="PANTHER" id="PTHR13522:SF3">
    <property type="entry name" value="U6 SNRNA PHOSPHODIESTERASE 1"/>
    <property type="match status" value="1"/>
</dbReference>
<organism evidence="7 8">
    <name type="scientific">Corynespora cassiicola Philippines</name>
    <dbReference type="NCBI Taxonomy" id="1448308"/>
    <lineage>
        <taxon>Eukaryota</taxon>
        <taxon>Fungi</taxon>
        <taxon>Dikarya</taxon>
        <taxon>Ascomycota</taxon>
        <taxon>Pezizomycotina</taxon>
        <taxon>Dothideomycetes</taxon>
        <taxon>Pleosporomycetidae</taxon>
        <taxon>Pleosporales</taxon>
        <taxon>Corynesporascaceae</taxon>
        <taxon>Corynespora</taxon>
    </lineage>
</organism>
<name>A0A2T2NE93_CORCC</name>
<dbReference type="STRING" id="1448308.A0A2T2NE93"/>
<evidence type="ECO:0000256" key="4">
    <source>
        <dbReference type="ARBA" id="ARBA00023242"/>
    </source>
</evidence>
<evidence type="ECO:0000256" key="6">
    <source>
        <dbReference type="SAM" id="MobiDB-lite"/>
    </source>
</evidence>
<keyword evidence="2 5" id="KW-0378">Hydrolase</keyword>
<keyword evidence="1 5" id="KW-0540">Nuclease</keyword>
<feature type="active site" description="Proton donor/acceptor" evidence="5">
    <location>
        <position position="139"/>
    </location>
</feature>
<dbReference type="EC" id="3.1.4.-" evidence="5"/>
<comment type="similarity">
    <text evidence="5">Belongs to the 2H phosphoesterase superfamily. USB1 family.</text>
</comment>
<dbReference type="GO" id="GO:1990838">
    <property type="term" value="F:poly(U)-specific exoribonuclease activity, producing 3' uridine cyclic phosphate ends"/>
    <property type="evidence" value="ECO:0007669"/>
    <property type="project" value="UniProtKB-UniRule"/>
</dbReference>
<feature type="region of interest" description="Disordered" evidence="6">
    <location>
        <begin position="1"/>
        <end position="44"/>
    </location>
</feature>
<evidence type="ECO:0000256" key="5">
    <source>
        <dbReference type="HAMAP-Rule" id="MF_03040"/>
    </source>
</evidence>
<dbReference type="Proteomes" id="UP000240883">
    <property type="component" value="Unassembled WGS sequence"/>
</dbReference>
<dbReference type="EMBL" id="KZ678140">
    <property type="protein sequence ID" value="PSN63358.1"/>
    <property type="molecule type" value="Genomic_DNA"/>
</dbReference>
<feature type="compositionally biased region" description="Low complexity" evidence="6">
    <location>
        <begin position="7"/>
        <end position="18"/>
    </location>
</feature>
<dbReference type="AlphaFoldDB" id="A0A2T2NE93"/>
<keyword evidence="8" id="KW-1185">Reference proteome</keyword>
<dbReference type="GO" id="GO:0005634">
    <property type="term" value="C:nucleus"/>
    <property type="evidence" value="ECO:0007669"/>
    <property type="project" value="UniProtKB-SubCell"/>
</dbReference>
<dbReference type="Gene3D" id="3.90.1140.10">
    <property type="entry name" value="Cyclic phosphodiesterase"/>
    <property type="match status" value="1"/>
</dbReference>
<evidence type="ECO:0000256" key="2">
    <source>
        <dbReference type="ARBA" id="ARBA00022801"/>
    </source>
</evidence>
<dbReference type="OrthoDB" id="49151at2759"/>
<evidence type="ECO:0000313" key="8">
    <source>
        <dbReference type="Proteomes" id="UP000240883"/>
    </source>
</evidence>
<protein>
    <recommendedName>
        <fullName evidence="5">U6 snRNA phosphodiesterase</fullName>
        <ecNumber evidence="5">3.1.4.-</ecNumber>
    </recommendedName>
</protein>
<evidence type="ECO:0000256" key="3">
    <source>
        <dbReference type="ARBA" id="ARBA00023239"/>
    </source>
</evidence>
<dbReference type="HAMAP" id="MF_03040">
    <property type="entry name" value="USB1"/>
    <property type="match status" value="1"/>
</dbReference>
<dbReference type="PANTHER" id="PTHR13522">
    <property type="entry name" value="U6 SNRNA PHOSPHODIESTERASE 1"/>
    <property type="match status" value="1"/>
</dbReference>
<evidence type="ECO:0000313" key="7">
    <source>
        <dbReference type="EMBL" id="PSN63358.1"/>
    </source>
</evidence>
<gene>
    <name evidence="5" type="primary">USB1</name>
    <name evidence="7" type="ORF">BS50DRAFT_559332</name>
</gene>
<comment type="subcellular location">
    <subcellularLocation>
        <location evidence="5">Nucleus</location>
    </subcellularLocation>
</comment>
<evidence type="ECO:0000256" key="1">
    <source>
        <dbReference type="ARBA" id="ARBA00022722"/>
    </source>
</evidence>
<proteinExistence type="inferred from homology"/>
<dbReference type="Pfam" id="PF09749">
    <property type="entry name" value="HVSL"/>
    <property type="match status" value="1"/>
</dbReference>
<comment type="function">
    <text evidence="5">Phosphodiesterase responsible for the U6 snRNA 3' end processing. Acts as an exoribonuclease (RNase) responsible for trimming the poly(U) tract of the last nucleotides in the pre-U6 snRNA molecule, leading to the formation of mature U6 snRNA.</text>
</comment>
<dbReference type="GO" id="GO:0034477">
    <property type="term" value="P:U6 snRNA 3'-end processing"/>
    <property type="evidence" value="ECO:0007669"/>
    <property type="project" value="UniProtKB-UniRule"/>
</dbReference>
<feature type="active site" description="Proton donor/acceptor" evidence="5">
    <location>
        <position position="268"/>
    </location>
</feature>